<evidence type="ECO:0000256" key="6">
    <source>
        <dbReference type="ARBA" id="ARBA00023134"/>
    </source>
</evidence>
<keyword evidence="5" id="KW-0460">Magnesium</keyword>
<dbReference type="OrthoDB" id="9788394at2"/>
<evidence type="ECO:0000256" key="3">
    <source>
        <dbReference type="ARBA" id="ARBA00022723"/>
    </source>
</evidence>
<protein>
    <submittedName>
        <fullName evidence="9">Probable molybdopterin-guanine dinucleotide biosynthesis protein A</fullName>
    </submittedName>
</protein>
<keyword evidence="3" id="KW-0479">Metal-binding</keyword>
<reference evidence="9 10" key="1">
    <citation type="submission" date="2018-06" db="EMBL/GenBank/DDBJ databases">
        <authorList>
            <consortium name="Pathogen Informatics"/>
            <person name="Doyle S."/>
        </authorList>
    </citation>
    <scope>NUCLEOTIDE SEQUENCE [LARGE SCALE GENOMIC DNA]</scope>
    <source>
        <strain evidence="9 10">NCTC12020</strain>
    </source>
</reference>
<evidence type="ECO:0000256" key="1">
    <source>
        <dbReference type="ARBA" id="ARBA00022490"/>
    </source>
</evidence>
<dbReference type="RefSeq" id="WP_115310721.1">
    <property type="nucleotide sequence ID" value="NZ_UHIO01000001.1"/>
</dbReference>
<evidence type="ECO:0000313" key="9">
    <source>
        <dbReference type="EMBL" id="SUP44324.1"/>
    </source>
</evidence>
<keyword evidence="1" id="KW-0963">Cytoplasm</keyword>
<dbReference type="InterPro" id="IPR029044">
    <property type="entry name" value="Nucleotide-diphossugar_trans"/>
</dbReference>
<dbReference type="PANTHER" id="PTHR19136">
    <property type="entry name" value="MOLYBDENUM COFACTOR GUANYLYLTRANSFERASE"/>
    <property type="match status" value="1"/>
</dbReference>
<dbReference type="CDD" id="cd02503">
    <property type="entry name" value="MobA"/>
    <property type="match status" value="1"/>
</dbReference>
<keyword evidence="2" id="KW-0808">Transferase</keyword>
<dbReference type="Gene3D" id="3.90.550.10">
    <property type="entry name" value="Spore Coat Polysaccharide Biosynthesis Protein SpsA, Chain A"/>
    <property type="match status" value="1"/>
</dbReference>
<dbReference type="EMBL" id="UHIO01000001">
    <property type="protein sequence ID" value="SUP44324.1"/>
    <property type="molecule type" value="Genomic_DNA"/>
</dbReference>
<accession>A0A380NLY5</accession>
<dbReference type="SUPFAM" id="SSF53448">
    <property type="entry name" value="Nucleotide-diphospho-sugar transferases"/>
    <property type="match status" value="1"/>
</dbReference>
<proteinExistence type="predicted"/>
<keyword evidence="4" id="KW-0547">Nucleotide-binding</keyword>
<dbReference type="AlphaFoldDB" id="A0A380NLY5"/>
<keyword evidence="10" id="KW-1185">Reference proteome</keyword>
<organism evidence="9 10">
    <name type="scientific">Veillonella criceti</name>
    <dbReference type="NCBI Taxonomy" id="103891"/>
    <lineage>
        <taxon>Bacteria</taxon>
        <taxon>Bacillati</taxon>
        <taxon>Bacillota</taxon>
        <taxon>Negativicutes</taxon>
        <taxon>Veillonellales</taxon>
        <taxon>Veillonellaceae</taxon>
        <taxon>Veillonella</taxon>
    </lineage>
</organism>
<dbReference type="GO" id="GO:0006777">
    <property type="term" value="P:Mo-molybdopterin cofactor biosynthetic process"/>
    <property type="evidence" value="ECO:0007669"/>
    <property type="project" value="UniProtKB-KW"/>
</dbReference>
<evidence type="ECO:0000256" key="5">
    <source>
        <dbReference type="ARBA" id="ARBA00022842"/>
    </source>
</evidence>
<evidence type="ECO:0000256" key="2">
    <source>
        <dbReference type="ARBA" id="ARBA00022679"/>
    </source>
</evidence>
<keyword evidence="7" id="KW-0501">Molybdenum cofactor biosynthesis</keyword>
<dbReference type="GO" id="GO:0016779">
    <property type="term" value="F:nucleotidyltransferase activity"/>
    <property type="evidence" value="ECO:0007669"/>
    <property type="project" value="TreeGrafter"/>
</dbReference>
<dbReference type="Pfam" id="PF12804">
    <property type="entry name" value="NTP_transf_3"/>
    <property type="match status" value="1"/>
</dbReference>
<evidence type="ECO:0000259" key="8">
    <source>
        <dbReference type="Pfam" id="PF12804"/>
    </source>
</evidence>
<feature type="domain" description="MobA-like NTP transferase" evidence="8">
    <location>
        <begin position="11"/>
        <end position="153"/>
    </location>
</feature>
<gene>
    <name evidence="9" type="primary">mobA_1</name>
    <name evidence="9" type="ORF">NCTC12020_01607</name>
</gene>
<dbReference type="GO" id="GO:0046872">
    <property type="term" value="F:metal ion binding"/>
    <property type="evidence" value="ECO:0007669"/>
    <property type="project" value="UniProtKB-KW"/>
</dbReference>
<keyword evidence="6" id="KW-0342">GTP-binding</keyword>
<sequence>MYERLASLQPVILAGHNSSRMGYNKVFAKFGDQTLIETIYTMLAFSFEKDPIIVTDNKTLFDRFEPLKDANVVEDKYPGHNTLGAVATAFDYCDADNLFVIGVDMPFLSLVVLDRMVESQGVAQVVVPMLNGKDICLHAIYNRQLLPIMKEKIEAGEKLLHSFYKEVPLLQLPLKENTLEADIFIDINTPEDLEYAQEYFHKIHEIDTEKVLVHKPEE</sequence>
<dbReference type="InterPro" id="IPR013482">
    <property type="entry name" value="Molybde_CF_guanTrfase"/>
</dbReference>
<evidence type="ECO:0000313" key="10">
    <source>
        <dbReference type="Proteomes" id="UP000255367"/>
    </source>
</evidence>
<dbReference type="Proteomes" id="UP000255367">
    <property type="component" value="Unassembled WGS sequence"/>
</dbReference>
<dbReference type="PANTHER" id="PTHR19136:SF81">
    <property type="entry name" value="MOLYBDENUM COFACTOR GUANYLYLTRANSFERASE"/>
    <property type="match status" value="1"/>
</dbReference>
<dbReference type="GO" id="GO:0005525">
    <property type="term" value="F:GTP binding"/>
    <property type="evidence" value="ECO:0007669"/>
    <property type="project" value="UniProtKB-KW"/>
</dbReference>
<dbReference type="InterPro" id="IPR025877">
    <property type="entry name" value="MobA-like_NTP_Trfase"/>
</dbReference>
<evidence type="ECO:0000256" key="4">
    <source>
        <dbReference type="ARBA" id="ARBA00022741"/>
    </source>
</evidence>
<evidence type="ECO:0000256" key="7">
    <source>
        <dbReference type="ARBA" id="ARBA00023150"/>
    </source>
</evidence>
<name>A0A380NLY5_9FIRM</name>